<organism evidence="1 2">
    <name type="scientific">Mesobacillus boroniphilus JCM 21738</name>
    <dbReference type="NCBI Taxonomy" id="1294265"/>
    <lineage>
        <taxon>Bacteria</taxon>
        <taxon>Bacillati</taxon>
        <taxon>Bacillota</taxon>
        <taxon>Bacilli</taxon>
        <taxon>Bacillales</taxon>
        <taxon>Bacillaceae</taxon>
        <taxon>Mesobacillus</taxon>
    </lineage>
</organism>
<dbReference type="PANTHER" id="PTHR34796">
    <property type="entry name" value="EXPRESSED PROTEIN"/>
    <property type="match status" value="1"/>
</dbReference>
<accession>W4RL75</accession>
<dbReference type="Proteomes" id="UP000018949">
    <property type="component" value="Unassembled WGS sequence"/>
</dbReference>
<dbReference type="InterPro" id="IPR005500">
    <property type="entry name" value="DUF309"/>
</dbReference>
<name>W4RL75_9BACI</name>
<evidence type="ECO:0000313" key="2">
    <source>
        <dbReference type="Proteomes" id="UP000018949"/>
    </source>
</evidence>
<proteinExistence type="predicted"/>
<dbReference type="EMBL" id="BAUW01000010">
    <property type="protein sequence ID" value="GAE44628.1"/>
    <property type="molecule type" value="Genomic_DNA"/>
</dbReference>
<dbReference type="Gene3D" id="1.10.3450.10">
    <property type="entry name" value="TTHA0068-like"/>
    <property type="match status" value="1"/>
</dbReference>
<evidence type="ECO:0008006" key="3">
    <source>
        <dbReference type="Google" id="ProtNLM"/>
    </source>
</evidence>
<dbReference type="SUPFAM" id="SSF140663">
    <property type="entry name" value="TTHA0068-like"/>
    <property type="match status" value="1"/>
</dbReference>
<sequence length="131" mass="15676">MNEVRELTDYPDEYYEFFIKFNEGDYYTCHDLLEDIWMSDKSNQFLKGLLQMSVAIYHYSYGNVKGARLMMQAAHDYLQTYRPVHWGLDLEKIYPFIEECLSIFPSEIDRLPYEEVAGLPELPVLYLYLED</sequence>
<dbReference type="PANTHER" id="PTHR34796:SF1">
    <property type="entry name" value="EXPRESSED PROTEIN"/>
    <property type="match status" value="1"/>
</dbReference>
<dbReference type="InterPro" id="IPR023203">
    <property type="entry name" value="TTHA0068_sf"/>
</dbReference>
<dbReference type="eggNOG" id="COG1547">
    <property type="taxonomic scope" value="Bacteria"/>
</dbReference>
<dbReference type="AlphaFoldDB" id="W4RL75"/>
<evidence type="ECO:0000313" key="1">
    <source>
        <dbReference type="EMBL" id="GAE44628.1"/>
    </source>
</evidence>
<gene>
    <name evidence="1" type="ORF">JCM21738_1353</name>
</gene>
<reference evidence="1 2" key="1">
    <citation type="submission" date="2013-12" db="EMBL/GenBank/DDBJ databases">
        <title>NBRP : Genome information of microbial organism related human and environment.</title>
        <authorList>
            <person name="Hattori M."/>
            <person name="Oshima K."/>
            <person name="Inaba H."/>
            <person name="Suda W."/>
            <person name="Sakamoto M."/>
            <person name="Iino T."/>
            <person name="Kitahara M."/>
            <person name="Oshida Y."/>
            <person name="Iida T."/>
            <person name="Kudo T."/>
            <person name="Itoh T."/>
            <person name="Ahmed I."/>
            <person name="Ohkuma M."/>
        </authorList>
    </citation>
    <scope>NUCLEOTIDE SEQUENCE [LARGE SCALE GENOMIC DNA]</scope>
    <source>
        <strain evidence="1 2">JCM 21738</strain>
    </source>
</reference>
<keyword evidence="2" id="KW-1185">Reference proteome</keyword>
<protein>
    <recommendedName>
        <fullName evidence="3">DUF309 domain-containing protein</fullName>
    </recommendedName>
</protein>
<comment type="caution">
    <text evidence="1">The sequence shown here is derived from an EMBL/GenBank/DDBJ whole genome shotgun (WGS) entry which is preliminary data.</text>
</comment>
<dbReference type="Pfam" id="PF03745">
    <property type="entry name" value="DUF309"/>
    <property type="match status" value="1"/>
</dbReference>